<dbReference type="Pfam" id="PF07119">
    <property type="entry name" value="DUF1375"/>
    <property type="match status" value="1"/>
</dbReference>
<sequence>MLRSLLWLVLTLGLSGCTALMTRTTPYTCPYIGVRMDWALAKENNGVLWPFLALDAPFSGVVDTLMFPFEYQHSCSL</sequence>
<feature type="chain" id="PRO_5012044783" evidence="1">
    <location>
        <begin position="20"/>
        <end position="77"/>
    </location>
</feature>
<dbReference type="HOGENOM" id="CLU_2619304_0_0_6"/>
<accession>A0A2C9ENR1</accession>
<feature type="signal peptide" evidence="1">
    <location>
        <begin position="1"/>
        <end position="19"/>
    </location>
</feature>
<evidence type="ECO:0000256" key="1">
    <source>
        <dbReference type="SAM" id="SignalP"/>
    </source>
</evidence>
<dbReference type="AlphaFoldDB" id="A0A2C9ENR1"/>
<dbReference type="PROSITE" id="PS51257">
    <property type="entry name" value="PROKAR_LIPOPROTEIN"/>
    <property type="match status" value="1"/>
</dbReference>
<evidence type="ECO:0000313" key="2">
    <source>
        <dbReference type="EMBL" id="AGL85239.1"/>
    </source>
</evidence>
<dbReference type="EMBL" id="CP003190">
    <property type="protein sequence ID" value="AGL85239.1"/>
    <property type="molecule type" value="Genomic_DNA"/>
</dbReference>
<proteinExistence type="predicted"/>
<dbReference type="KEGG" id="pprc:PFLCHA0_c34700"/>
<keyword evidence="1" id="KW-0732">Signal</keyword>
<organism evidence="2 3">
    <name type="scientific">Pseudomonas protegens (strain DSM 19095 / LMG 27888 / CFBP 6595 / CHA0)</name>
    <dbReference type="NCBI Taxonomy" id="1124983"/>
    <lineage>
        <taxon>Bacteria</taxon>
        <taxon>Pseudomonadati</taxon>
        <taxon>Pseudomonadota</taxon>
        <taxon>Gammaproteobacteria</taxon>
        <taxon>Pseudomonadales</taxon>
        <taxon>Pseudomonadaceae</taxon>
        <taxon>Pseudomonas</taxon>
    </lineage>
</organism>
<reference evidence="3" key="1">
    <citation type="journal article" date="2014" name="Genome Announc.">
        <title>Full-genome sequence of the plant growth-promoting bacterium Pseudomonas protegens CHA0.</title>
        <authorList>
            <person name="Jousset A."/>
            <person name="Schuldes J."/>
            <person name="Keel C."/>
            <person name="Maurhofer M."/>
            <person name="Daniel R."/>
            <person name="Scheu S."/>
            <person name="Thuermer A."/>
        </authorList>
    </citation>
    <scope>NUCLEOTIDE SEQUENCE [LARGE SCALE GENOMIC DNA]</scope>
    <source>
        <strain evidence="3">DSM 19095 / LMG 27888 / CFBP 6595 / CHA0</strain>
    </source>
</reference>
<protein>
    <submittedName>
        <fullName evidence="2">Putative lipoprotein</fullName>
    </submittedName>
</protein>
<evidence type="ECO:0000313" key="3">
    <source>
        <dbReference type="Proteomes" id="UP000013940"/>
    </source>
</evidence>
<dbReference type="RefSeq" id="WP_011061717.1">
    <property type="nucleotide sequence ID" value="NC_021237.1"/>
</dbReference>
<gene>
    <name evidence="2" type="ORF">PFLCHA0_c34700</name>
</gene>
<dbReference type="GeneID" id="57476459"/>
<dbReference type="Proteomes" id="UP000013940">
    <property type="component" value="Chromosome"/>
</dbReference>
<dbReference type="InterPro" id="IPR010780">
    <property type="entry name" value="DUF1375"/>
</dbReference>
<name>A0A2C9ENR1_PSEPH</name>
<keyword evidence="2" id="KW-0449">Lipoprotein</keyword>